<organism evidence="1">
    <name type="scientific">bioreactor metagenome</name>
    <dbReference type="NCBI Taxonomy" id="1076179"/>
    <lineage>
        <taxon>unclassified sequences</taxon>
        <taxon>metagenomes</taxon>
        <taxon>ecological metagenomes</taxon>
    </lineage>
</organism>
<dbReference type="AlphaFoldDB" id="A0A645J3H8"/>
<accession>A0A645J3H8</accession>
<dbReference type="EMBL" id="VSSQ01130142">
    <property type="protein sequence ID" value="MPN57957.1"/>
    <property type="molecule type" value="Genomic_DNA"/>
</dbReference>
<reference evidence="1" key="1">
    <citation type="submission" date="2019-08" db="EMBL/GenBank/DDBJ databases">
        <authorList>
            <person name="Kucharzyk K."/>
            <person name="Murdoch R.W."/>
            <person name="Higgins S."/>
            <person name="Loffler F."/>
        </authorList>
    </citation>
    <scope>NUCLEOTIDE SEQUENCE</scope>
</reference>
<proteinExistence type="predicted"/>
<protein>
    <submittedName>
        <fullName evidence="1">Uncharacterized protein</fullName>
    </submittedName>
</protein>
<comment type="caution">
    <text evidence="1">The sequence shown here is derived from an EMBL/GenBank/DDBJ whole genome shotgun (WGS) entry which is preliminary data.</text>
</comment>
<name>A0A645J3H8_9ZZZZ</name>
<evidence type="ECO:0000313" key="1">
    <source>
        <dbReference type="EMBL" id="MPN57957.1"/>
    </source>
</evidence>
<sequence length="80" mass="8192">MNSRTSLPLSPISAMTLISALASLAIIPKVVLFPTPEPAKIPILCPSPQVKKESIALTPVDSTSLILLLLRGSGGIASSG</sequence>
<gene>
    <name evidence="1" type="ORF">SDC9_205653</name>
</gene>